<keyword evidence="3" id="KW-1003">Cell membrane</keyword>
<dbReference type="Proteomes" id="UP000269438">
    <property type="component" value="Unassembled WGS sequence"/>
</dbReference>
<dbReference type="Pfam" id="PF05977">
    <property type="entry name" value="MFS_3"/>
    <property type="match status" value="1"/>
</dbReference>
<dbReference type="CDD" id="cd06173">
    <property type="entry name" value="MFS_MefA_like"/>
    <property type="match status" value="1"/>
</dbReference>
<evidence type="ECO:0000313" key="11">
    <source>
        <dbReference type="Proteomes" id="UP000269438"/>
    </source>
</evidence>
<feature type="transmembrane region" description="Helical" evidence="8">
    <location>
        <begin position="258"/>
        <end position="277"/>
    </location>
</feature>
<gene>
    <name evidence="10" type="ORF">D9V34_16645</name>
</gene>
<dbReference type="PANTHER" id="PTHR23513">
    <property type="entry name" value="INTEGRAL MEMBRANE EFFLUX PROTEIN-RELATED"/>
    <property type="match status" value="1"/>
</dbReference>
<feature type="transmembrane region" description="Helical" evidence="8">
    <location>
        <begin position="223"/>
        <end position="246"/>
    </location>
</feature>
<dbReference type="GO" id="GO:0022857">
    <property type="term" value="F:transmembrane transporter activity"/>
    <property type="evidence" value="ECO:0007669"/>
    <property type="project" value="InterPro"/>
</dbReference>
<evidence type="ECO:0000256" key="3">
    <source>
        <dbReference type="ARBA" id="ARBA00022475"/>
    </source>
</evidence>
<reference evidence="10 11" key="1">
    <citation type="submission" date="2018-10" db="EMBL/GenBank/DDBJ databases">
        <authorList>
            <person name="Li J."/>
        </authorList>
    </citation>
    <scope>NUCLEOTIDE SEQUENCE [LARGE SCALE GENOMIC DNA]</scope>
    <source>
        <strain evidence="10 11">JCM 11654</strain>
    </source>
</reference>
<evidence type="ECO:0000256" key="4">
    <source>
        <dbReference type="ARBA" id="ARBA00022692"/>
    </source>
</evidence>
<dbReference type="GO" id="GO:0005886">
    <property type="term" value="C:plasma membrane"/>
    <property type="evidence" value="ECO:0007669"/>
    <property type="project" value="UniProtKB-SubCell"/>
</dbReference>
<dbReference type="PANTHER" id="PTHR23513:SF11">
    <property type="entry name" value="STAPHYLOFERRIN A TRANSPORTER"/>
    <property type="match status" value="1"/>
</dbReference>
<comment type="caution">
    <text evidence="10">The sequence shown here is derived from an EMBL/GenBank/DDBJ whole genome shotgun (WGS) entry which is preliminary data.</text>
</comment>
<dbReference type="InterPro" id="IPR036259">
    <property type="entry name" value="MFS_trans_sf"/>
</dbReference>
<comment type="subcellular location">
    <subcellularLocation>
        <location evidence="1">Cell membrane</location>
        <topology evidence="1">Multi-pass membrane protein</topology>
    </subcellularLocation>
</comment>
<evidence type="ECO:0000256" key="5">
    <source>
        <dbReference type="ARBA" id="ARBA00022989"/>
    </source>
</evidence>
<dbReference type="PROSITE" id="PS50850">
    <property type="entry name" value="MFS"/>
    <property type="match status" value="1"/>
</dbReference>
<accession>A0A3L7AGV6</accession>
<dbReference type="EMBL" id="RCUY01000015">
    <property type="protein sequence ID" value="RLP79407.1"/>
    <property type="molecule type" value="Genomic_DNA"/>
</dbReference>
<feature type="transmembrane region" description="Helical" evidence="8">
    <location>
        <begin position="80"/>
        <end position="101"/>
    </location>
</feature>
<feature type="compositionally biased region" description="Basic and acidic residues" evidence="7">
    <location>
        <begin position="443"/>
        <end position="458"/>
    </location>
</feature>
<feature type="transmembrane region" description="Helical" evidence="8">
    <location>
        <begin position="374"/>
        <end position="396"/>
    </location>
</feature>
<evidence type="ECO:0000256" key="2">
    <source>
        <dbReference type="ARBA" id="ARBA00022448"/>
    </source>
</evidence>
<evidence type="ECO:0000259" key="9">
    <source>
        <dbReference type="PROSITE" id="PS50850"/>
    </source>
</evidence>
<feature type="region of interest" description="Disordered" evidence="7">
    <location>
        <begin position="420"/>
        <end position="458"/>
    </location>
</feature>
<keyword evidence="11" id="KW-1185">Reference proteome</keyword>
<feature type="transmembrane region" description="Helical" evidence="8">
    <location>
        <begin position="49"/>
        <end position="68"/>
    </location>
</feature>
<keyword evidence="6 8" id="KW-0472">Membrane</keyword>
<evidence type="ECO:0000313" key="10">
    <source>
        <dbReference type="EMBL" id="RLP79407.1"/>
    </source>
</evidence>
<dbReference type="InterPro" id="IPR010290">
    <property type="entry name" value="TM_effector"/>
</dbReference>
<keyword evidence="2" id="KW-0813">Transport</keyword>
<feature type="transmembrane region" description="Helical" evidence="8">
    <location>
        <begin position="173"/>
        <end position="192"/>
    </location>
</feature>
<feature type="transmembrane region" description="Helical" evidence="8">
    <location>
        <begin position="12"/>
        <end position="29"/>
    </location>
</feature>
<dbReference type="InterPro" id="IPR020846">
    <property type="entry name" value="MFS_dom"/>
</dbReference>
<feature type="transmembrane region" description="Helical" evidence="8">
    <location>
        <begin position="311"/>
        <end position="332"/>
    </location>
</feature>
<dbReference type="Gene3D" id="1.20.1250.20">
    <property type="entry name" value="MFS general substrate transporter like domains"/>
    <property type="match status" value="1"/>
</dbReference>
<feature type="transmembrane region" description="Helical" evidence="8">
    <location>
        <begin position="286"/>
        <end position="305"/>
    </location>
</feature>
<organism evidence="10 11">
    <name type="scientific">Mycetocola lacteus</name>
    <dbReference type="NCBI Taxonomy" id="76637"/>
    <lineage>
        <taxon>Bacteria</taxon>
        <taxon>Bacillati</taxon>
        <taxon>Actinomycetota</taxon>
        <taxon>Actinomycetes</taxon>
        <taxon>Micrococcales</taxon>
        <taxon>Microbacteriaceae</taxon>
        <taxon>Mycetocola</taxon>
    </lineage>
</organism>
<keyword evidence="4 8" id="KW-0812">Transmembrane</keyword>
<evidence type="ECO:0000256" key="8">
    <source>
        <dbReference type="SAM" id="Phobius"/>
    </source>
</evidence>
<protein>
    <submittedName>
        <fullName evidence="10">MFS transporter</fullName>
    </submittedName>
</protein>
<dbReference type="SUPFAM" id="SSF103473">
    <property type="entry name" value="MFS general substrate transporter"/>
    <property type="match status" value="1"/>
</dbReference>
<dbReference type="AlphaFoldDB" id="A0A3L7AGV6"/>
<evidence type="ECO:0000256" key="1">
    <source>
        <dbReference type="ARBA" id="ARBA00004651"/>
    </source>
</evidence>
<dbReference type="OrthoDB" id="9775268at2"/>
<feature type="domain" description="Major facilitator superfamily (MFS) profile" evidence="9">
    <location>
        <begin position="1"/>
        <end position="398"/>
    </location>
</feature>
<proteinExistence type="predicted"/>
<evidence type="ECO:0000256" key="6">
    <source>
        <dbReference type="ARBA" id="ARBA00023136"/>
    </source>
</evidence>
<feature type="transmembrane region" description="Helical" evidence="8">
    <location>
        <begin position="344"/>
        <end position="368"/>
    </location>
</feature>
<evidence type="ECO:0000256" key="7">
    <source>
        <dbReference type="SAM" id="MobiDB-lite"/>
    </source>
</evidence>
<name>A0A3L7AGV6_9MICO</name>
<sequence length="458" mass="49151">MSAMFRSLSGYNYRLWFIGALVSNVGTWMQSTTQNWVVLTDLTHNDAVAVGVTMSLQFGPQLLLVPVSGWIADRFDRRKILLCTQSALALLGLSLGLLLILGHPQLWHLYLFALLLGLVNAIDAPARQTFVSDLVDEHNMSNAVALNAASFNAARMLGPAVAGLLIVAVGSGWVFVINAFTFLAMILVLNKLRLNELRKRPKRASRGGQLGAGFRYVKGRPDLVVIFVIVLLVGAFGLNFPIFASTMAVEFGEGAGEYGLLSSILAIGSLTGALLAARRPRARMRVVILAAGGFGLSAALCAAMPSYPAFAAATILMGFSSVSMLTTANGYVQTTTDAGMRGRVMALYMAILMGGTPVGAPIIGAIANAWGPRLALLVAGSVSVLASLIGLAWMVFARNLRIHRHPDYTWRLQVTHLSSPGEPESVEFSDELAATSPITLPKLPRERSERSERGERRD</sequence>
<keyword evidence="5 8" id="KW-1133">Transmembrane helix</keyword>